<keyword evidence="2" id="KW-0812">Transmembrane</keyword>
<evidence type="ECO:0000313" key="4">
    <source>
        <dbReference type="Proteomes" id="UP000677668"/>
    </source>
</evidence>
<evidence type="ECO:0008006" key="5">
    <source>
        <dbReference type="Google" id="ProtNLM"/>
    </source>
</evidence>
<accession>A0ABX8B0X4</accession>
<dbReference type="SUPFAM" id="SSF48452">
    <property type="entry name" value="TPR-like"/>
    <property type="match status" value="1"/>
</dbReference>
<dbReference type="Gene3D" id="1.25.40.10">
    <property type="entry name" value="Tetratricopeptide repeat domain"/>
    <property type="match status" value="1"/>
</dbReference>
<dbReference type="Proteomes" id="UP000677668">
    <property type="component" value="Chromosome 1"/>
</dbReference>
<feature type="repeat" description="TPR" evidence="1">
    <location>
        <begin position="255"/>
        <end position="288"/>
    </location>
</feature>
<dbReference type="SMART" id="SM00028">
    <property type="entry name" value="TPR"/>
    <property type="match status" value="2"/>
</dbReference>
<keyword evidence="2" id="KW-1133">Transmembrane helix</keyword>
<dbReference type="InterPro" id="IPR019734">
    <property type="entry name" value="TPR_rpt"/>
</dbReference>
<evidence type="ECO:0000313" key="3">
    <source>
        <dbReference type="EMBL" id="QUV93742.1"/>
    </source>
</evidence>
<name>A0ABX8B0X4_9BACT</name>
<feature type="transmembrane region" description="Helical" evidence="2">
    <location>
        <begin position="364"/>
        <end position="383"/>
    </location>
</feature>
<organism evidence="3 4">
    <name type="scientific">Chloracidobacterium sp. N</name>
    <dbReference type="NCBI Taxonomy" id="2821540"/>
    <lineage>
        <taxon>Bacteria</taxon>
        <taxon>Pseudomonadati</taxon>
        <taxon>Acidobacteriota</taxon>
        <taxon>Terriglobia</taxon>
        <taxon>Terriglobales</taxon>
        <taxon>Acidobacteriaceae</taxon>
        <taxon>Chloracidobacterium</taxon>
        <taxon>Chloracidobacterium aggregatum</taxon>
    </lineage>
</organism>
<feature type="transmembrane region" description="Helical" evidence="2">
    <location>
        <begin position="389"/>
        <end position="410"/>
    </location>
</feature>
<evidence type="ECO:0000256" key="1">
    <source>
        <dbReference type="PROSITE-ProRule" id="PRU00339"/>
    </source>
</evidence>
<dbReference type="RefSeq" id="WP_211422092.1">
    <property type="nucleotide sequence ID" value="NZ_CP072642.1"/>
</dbReference>
<dbReference type="InterPro" id="IPR011990">
    <property type="entry name" value="TPR-like_helical_dom_sf"/>
</dbReference>
<evidence type="ECO:0000256" key="2">
    <source>
        <dbReference type="SAM" id="Phobius"/>
    </source>
</evidence>
<dbReference type="PROSITE" id="PS50005">
    <property type="entry name" value="TPR"/>
    <property type="match status" value="1"/>
</dbReference>
<keyword evidence="1" id="KW-0802">TPR repeat</keyword>
<feature type="transmembrane region" description="Helical" evidence="2">
    <location>
        <begin position="19"/>
        <end position="37"/>
    </location>
</feature>
<keyword evidence="4" id="KW-1185">Reference proteome</keyword>
<protein>
    <recommendedName>
        <fullName evidence="5">Tetratricopeptide repeat protein</fullName>
    </recommendedName>
</protein>
<sequence length="422" mass="47931">MTDLNAQPYHRIQTEQGRYYFAAGLALMLSSVAFRLGAPAAGVTLLAAFPLLLVLARYEVLVFDGTHLRRRGPYAWWQARMLGGTTSLPLAQLELSITEVVHLPLTLARYRFRTILVGNGFEAVLFSNTAGYAPFVTAVFSAVDESKLDFHSRAWLQYGAPPPLTAIADALDDQHLAQFPAVLLRRTANHFTLTGRLRLAQRYFRQAYGRDRGNPHLLCEMGYFFRRFALAEHPRWQLRAAACLRLAARLARHEPHLLERIGEAYCELFDFARAERCFRKALELNRQLFRAYAGLAELAFRDGQLARVAHFYYAAAHSTSDPALRRRAQSEARYYERLSQDDDYLEAEVRRITWLHHIRQMRTMAGGIFFVAWLVVGLTGARFPDVQDIGLALMGSSGLAWLGLSCSLHWQRRRSALPETVT</sequence>
<keyword evidence="2" id="KW-0472">Membrane</keyword>
<proteinExistence type="predicted"/>
<reference evidence="3 4" key="1">
    <citation type="submission" date="2021-03" db="EMBL/GenBank/DDBJ databases">
        <title>Genomic and phenotypic characterization of Chloracidobacterium isolates provides evidence for multiple species.</title>
        <authorList>
            <person name="Saini M.K."/>
            <person name="Costas A.M.G."/>
            <person name="Tank M."/>
            <person name="Bryant D.A."/>
        </authorList>
    </citation>
    <scope>NUCLEOTIDE SEQUENCE [LARGE SCALE GENOMIC DNA]</scope>
    <source>
        <strain evidence="3 4">N</strain>
    </source>
</reference>
<feature type="transmembrane region" description="Helical" evidence="2">
    <location>
        <begin position="43"/>
        <end position="63"/>
    </location>
</feature>
<dbReference type="EMBL" id="CP072642">
    <property type="protein sequence ID" value="QUV93742.1"/>
    <property type="molecule type" value="Genomic_DNA"/>
</dbReference>
<gene>
    <name evidence="3" type="ORF">J8C05_10285</name>
</gene>